<evidence type="ECO:0000313" key="2">
    <source>
        <dbReference type="EMBL" id="GGW51215.1"/>
    </source>
</evidence>
<accession>A0A918J676</accession>
<reference evidence="2" key="2">
    <citation type="submission" date="2020-09" db="EMBL/GenBank/DDBJ databases">
        <authorList>
            <person name="Sun Q."/>
            <person name="Kim S."/>
        </authorList>
    </citation>
    <scope>NUCLEOTIDE SEQUENCE</scope>
    <source>
        <strain evidence="2">KCTC 12113</strain>
    </source>
</reference>
<organism evidence="2 3">
    <name type="scientific">Arenibacter certesii</name>
    <dbReference type="NCBI Taxonomy" id="228955"/>
    <lineage>
        <taxon>Bacteria</taxon>
        <taxon>Pseudomonadati</taxon>
        <taxon>Bacteroidota</taxon>
        <taxon>Flavobacteriia</taxon>
        <taxon>Flavobacteriales</taxon>
        <taxon>Flavobacteriaceae</taxon>
        <taxon>Arenibacter</taxon>
    </lineage>
</organism>
<evidence type="ECO:0000259" key="1">
    <source>
        <dbReference type="Pfam" id="PF19081"/>
    </source>
</evidence>
<reference evidence="2" key="1">
    <citation type="journal article" date="2014" name="Int. J. Syst. Evol. Microbiol.">
        <title>Complete genome sequence of Corynebacterium casei LMG S-19264T (=DSM 44701T), isolated from a smear-ripened cheese.</title>
        <authorList>
            <consortium name="US DOE Joint Genome Institute (JGI-PGF)"/>
            <person name="Walter F."/>
            <person name="Albersmeier A."/>
            <person name="Kalinowski J."/>
            <person name="Ruckert C."/>
        </authorList>
    </citation>
    <scope>NUCLEOTIDE SEQUENCE</scope>
    <source>
        <strain evidence="2">KCTC 12113</strain>
    </source>
</reference>
<dbReference type="NCBIfam" id="TIGR04131">
    <property type="entry name" value="Bac_Flav_CTERM"/>
    <property type="match status" value="1"/>
</dbReference>
<dbReference type="InterPro" id="IPR044023">
    <property type="entry name" value="Ig_7"/>
</dbReference>
<protein>
    <recommendedName>
        <fullName evidence="1">Ig-like domain-containing protein</fullName>
    </recommendedName>
</protein>
<dbReference type="EMBL" id="BMWP01000050">
    <property type="protein sequence ID" value="GGW51215.1"/>
    <property type="molecule type" value="Genomic_DNA"/>
</dbReference>
<dbReference type="Pfam" id="PF13585">
    <property type="entry name" value="CHU_C"/>
    <property type="match status" value="1"/>
</dbReference>
<name>A0A918J676_9FLAO</name>
<dbReference type="Proteomes" id="UP000634668">
    <property type="component" value="Unassembled WGS sequence"/>
</dbReference>
<keyword evidence="3" id="KW-1185">Reference proteome</keyword>
<dbReference type="Pfam" id="PF19081">
    <property type="entry name" value="Ig_7"/>
    <property type="match status" value="1"/>
</dbReference>
<sequence>MGFCPGNTGQPIFTEDFGSGLTNGPPLPAGSTTYNYVDGLPVDGSYTISSSSPHYDWHRITDHTPNDTNGKAFIVNADYTAGEFFRRTVTGLCENTSYEFSSWLLNLLPNSGCGNNGIPINVGFEIWDESDKQKLAWGDTGNIPGTNSPIWNQYGLVFQTLPGQTSVILKMRNNGEGGCGNDLAIDDIVFRTCGDAITIADGLDNLELAFCETAPASSVTLTATPDKSIYSTHAFQWQFSKDGTVWTDIPGENSATHITPPLTETTLFRVKLAEDAINLANSLCSTISDVFKVLIVPKPLPPASSGNIATCMDNNKPLTVNVPPDIQVNWYDAPVGGKLLQENSTSFLAPSEGIYYAEAVSSFAECYADSRTPLSLTLFELPEATDETIEFCEGDSTILYANITNVTYQWSTGETTPTIIVGTAGSYTLMATNPNGCESTKTITLLQIDRPIIKSISSEEHTITVSTKNQGAFEYSLDGINFQDQNSFKNREGGLYTMYVREKRGCGSATAEFLHLVIPKFFTPNGDNHNDLFIIHGADKFQYSELNIYDRYGTLIKNIRNAPFMWDGTFNNRALPASDYWYSIKLDHLEKRGHFTLKR</sequence>
<proteinExistence type="predicted"/>
<gene>
    <name evidence="2" type="ORF">GCM10007383_38450</name>
</gene>
<dbReference type="AlphaFoldDB" id="A0A918J676"/>
<feature type="domain" description="Ig-like" evidence="1">
    <location>
        <begin position="301"/>
        <end position="377"/>
    </location>
</feature>
<comment type="caution">
    <text evidence="2">The sequence shown here is derived from an EMBL/GenBank/DDBJ whole genome shotgun (WGS) entry which is preliminary data.</text>
</comment>
<evidence type="ECO:0000313" key="3">
    <source>
        <dbReference type="Proteomes" id="UP000634668"/>
    </source>
</evidence>
<dbReference type="InterPro" id="IPR026341">
    <property type="entry name" value="T9SS_type_B"/>
</dbReference>